<evidence type="ECO:0000259" key="9">
    <source>
        <dbReference type="PROSITE" id="PS01124"/>
    </source>
</evidence>
<dbReference type="Pfam" id="PF00072">
    <property type="entry name" value="Response_reg"/>
    <property type="match status" value="1"/>
</dbReference>
<dbReference type="Pfam" id="PF12833">
    <property type="entry name" value="HTH_18"/>
    <property type="match status" value="1"/>
</dbReference>
<dbReference type="SUPFAM" id="SSF47384">
    <property type="entry name" value="Homodimeric domain of signal transducing histidine kinase"/>
    <property type="match status" value="1"/>
</dbReference>
<dbReference type="CDD" id="cd17574">
    <property type="entry name" value="REC_OmpR"/>
    <property type="match status" value="1"/>
</dbReference>
<dbReference type="SMART" id="SM00342">
    <property type="entry name" value="HTH_ARAC"/>
    <property type="match status" value="1"/>
</dbReference>
<dbReference type="Pfam" id="PF02518">
    <property type="entry name" value="HATPase_c"/>
    <property type="match status" value="1"/>
</dbReference>
<reference evidence="12 13" key="1">
    <citation type="submission" date="2012-02" db="EMBL/GenBank/DDBJ databases">
        <title>Improved High-Quality Draft genome of Joostella marina DSM 19592.</title>
        <authorList>
            <consortium name="US DOE Joint Genome Institute (JGI-PGF)"/>
            <person name="Lucas S."/>
            <person name="Copeland A."/>
            <person name="Lapidus A."/>
            <person name="Bruce D."/>
            <person name="Goodwin L."/>
            <person name="Pitluck S."/>
            <person name="Peters L."/>
            <person name="Chertkov O."/>
            <person name="Ovchinnikova G."/>
            <person name="Kyrpides N."/>
            <person name="Mavromatis K."/>
            <person name="Detter J.C."/>
            <person name="Han C."/>
            <person name="Land M."/>
            <person name="Hauser L."/>
            <person name="Markowitz V."/>
            <person name="Cheng J.-F."/>
            <person name="Hugenholtz P."/>
            <person name="Woyke T."/>
            <person name="Wu D."/>
            <person name="Tindall B."/>
            <person name="Brambilla E."/>
            <person name="Klenk H.-P."/>
            <person name="Eisen J.A."/>
        </authorList>
    </citation>
    <scope>NUCLEOTIDE SEQUENCE [LARGE SCALE GENOMIC DNA]</scope>
    <source>
        <strain evidence="12 13">DSM 19592</strain>
    </source>
</reference>
<keyword evidence="8" id="KW-1133">Transmembrane helix</keyword>
<dbReference type="PANTHER" id="PTHR43547:SF2">
    <property type="entry name" value="HYBRID SIGNAL TRANSDUCTION HISTIDINE KINASE C"/>
    <property type="match status" value="1"/>
</dbReference>
<keyword evidence="12" id="KW-0418">Kinase</keyword>
<dbReference type="eggNOG" id="COG0745">
    <property type="taxonomic scope" value="Bacteria"/>
</dbReference>
<dbReference type="InterPro" id="IPR005467">
    <property type="entry name" value="His_kinase_dom"/>
</dbReference>
<dbReference type="InterPro" id="IPR011123">
    <property type="entry name" value="Y_Y_Y"/>
</dbReference>
<feature type="modified residue" description="4-aspartylphosphate" evidence="7">
    <location>
        <position position="1145"/>
    </location>
</feature>
<dbReference type="PROSITE" id="PS50110">
    <property type="entry name" value="RESPONSE_REGULATORY"/>
    <property type="match status" value="1"/>
</dbReference>
<dbReference type="FunFam" id="1.10.287.130:FF:000045">
    <property type="entry name" value="Two-component system sensor histidine kinase/response regulator"/>
    <property type="match status" value="1"/>
</dbReference>
<dbReference type="InterPro" id="IPR009057">
    <property type="entry name" value="Homeodomain-like_sf"/>
</dbReference>
<organism evidence="12 13">
    <name type="scientific">Galbibacter orientalis DSM 19592</name>
    <dbReference type="NCBI Taxonomy" id="926559"/>
    <lineage>
        <taxon>Bacteria</taxon>
        <taxon>Pseudomonadati</taxon>
        <taxon>Bacteroidota</taxon>
        <taxon>Flavobacteriia</taxon>
        <taxon>Flavobacteriales</taxon>
        <taxon>Flavobacteriaceae</taxon>
        <taxon>Galbibacter</taxon>
    </lineage>
</organism>
<evidence type="ECO:0000259" key="10">
    <source>
        <dbReference type="PROSITE" id="PS50109"/>
    </source>
</evidence>
<dbReference type="InterPro" id="IPR011110">
    <property type="entry name" value="Reg_prop"/>
</dbReference>
<dbReference type="Gene3D" id="2.130.10.10">
    <property type="entry name" value="YVTN repeat-like/Quinoprotein amine dehydrogenase"/>
    <property type="match status" value="2"/>
</dbReference>
<dbReference type="EMBL" id="JH651380">
    <property type="protein sequence ID" value="EIJ37420.1"/>
    <property type="molecule type" value="Genomic_DNA"/>
</dbReference>
<feature type="domain" description="Histidine kinase" evidence="10">
    <location>
        <begin position="848"/>
        <end position="1061"/>
    </location>
</feature>
<dbReference type="Pfam" id="PF00512">
    <property type="entry name" value="HisKA"/>
    <property type="match status" value="1"/>
</dbReference>
<feature type="domain" description="Response regulatory" evidence="11">
    <location>
        <begin position="1097"/>
        <end position="1212"/>
    </location>
</feature>
<dbReference type="FunFam" id="2.60.40.10:FF:000791">
    <property type="entry name" value="Two-component system sensor histidine kinase/response regulator"/>
    <property type="match status" value="1"/>
</dbReference>
<evidence type="ECO:0000313" key="12">
    <source>
        <dbReference type="EMBL" id="EIJ37420.1"/>
    </source>
</evidence>
<dbReference type="SMART" id="SM00388">
    <property type="entry name" value="HisKA"/>
    <property type="match status" value="1"/>
</dbReference>
<dbReference type="InterPro" id="IPR036890">
    <property type="entry name" value="HATPase_C_sf"/>
</dbReference>
<dbReference type="SUPFAM" id="SSF50998">
    <property type="entry name" value="Quinoprotein alcohol dehydrogenase-like"/>
    <property type="match status" value="2"/>
</dbReference>
<evidence type="ECO:0000256" key="3">
    <source>
        <dbReference type="ARBA" id="ARBA00022553"/>
    </source>
</evidence>
<keyword evidence="13" id="KW-1185">Reference proteome</keyword>
<dbReference type="EC" id="2.7.13.3" evidence="2"/>
<dbReference type="InterPro" id="IPR013783">
    <property type="entry name" value="Ig-like_fold"/>
</dbReference>
<keyword evidence="6" id="KW-0804">Transcription</keyword>
<protein>
    <recommendedName>
        <fullName evidence="2">histidine kinase</fullName>
        <ecNumber evidence="2">2.7.13.3</ecNumber>
    </recommendedName>
</protein>
<evidence type="ECO:0000313" key="13">
    <source>
        <dbReference type="Proteomes" id="UP000004690"/>
    </source>
</evidence>
<dbReference type="InterPro" id="IPR015943">
    <property type="entry name" value="WD40/YVTN_repeat-like_dom_sf"/>
</dbReference>
<dbReference type="InterPro" id="IPR001789">
    <property type="entry name" value="Sig_transdc_resp-reg_receiver"/>
</dbReference>
<dbReference type="InterPro" id="IPR011006">
    <property type="entry name" value="CheY-like_superfamily"/>
</dbReference>
<dbReference type="GO" id="GO:0043565">
    <property type="term" value="F:sequence-specific DNA binding"/>
    <property type="evidence" value="ECO:0007669"/>
    <property type="project" value="InterPro"/>
</dbReference>
<dbReference type="eggNOG" id="COG5002">
    <property type="taxonomic scope" value="Bacteria"/>
</dbReference>
<dbReference type="STRING" id="926559.JoomaDRAFT_0363"/>
<keyword evidence="5" id="KW-0238">DNA-binding</keyword>
<dbReference type="PRINTS" id="PR00344">
    <property type="entry name" value="BCTRLSENSOR"/>
</dbReference>
<dbReference type="InterPro" id="IPR004358">
    <property type="entry name" value="Sig_transdc_His_kin-like_C"/>
</dbReference>
<dbReference type="GO" id="GO:0003700">
    <property type="term" value="F:DNA-binding transcription factor activity"/>
    <property type="evidence" value="ECO:0007669"/>
    <property type="project" value="InterPro"/>
</dbReference>
<dbReference type="SUPFAM" id="SSF55874">
    <property type="entry name" value="ATPase domain of HSP90 chaperone/DNA topoisomerase II/histidine kinase"/>
    <property type="match status" value="1"/>
</dbReference>
<dbReference type="InterPro" id="IPR011047">
    <property type="entry name" value="Quinoprotein_ADH-like_sf"/>
</dbReference>
<dbReference type="InterPro" id="IPR018062">
    <property type="entry name" value="HTH_AraC-typ_CS"/>
</dbReference>
<dbReference type="GO" id="GO:0000155">
    <property type="term" value="F:phosphorelay sensor kinase activity"/>
    <property type="evidence" value="ECO:0007669"/>
    <property type="project" value="InterPro"/>
</dbReference>
<keyword evidence="8" id="KW-0812">Transmembrane</keyword>
<dbReference type="SMART" id="SM00387">
    <property type="entry name" value="HATPase_c"/>
    <property type="match status" value="1"/>
</dbReference>
<dbReference type="PROSITE" id="PS00041">
    <property type="entry name" value="HTH_ARAC_FAMILY_1"/>
    <property type="match status" value="1"/>
</dbReference>
<proteinExistence type="predicted"/>
<evidence type="ECO:0000259" key="11">
    <source>
        <dbReference type="PROSITE" id="PS50110"/>
    </source>
</evidence>
<dbReference type="InterPro" id="IPR018060">
    <property type="entry name" value="HTH_AraC"/>
</dbReference>
<accession>I3C1C7</accession>
<dbReference type="Gene3D" id="3.40.50.2300">
    <property type="match status" value="1"/>
</dbReference>
<dbReference type="InterPro" id="IPR036097">
    <property type="entry name" value="HisK_dim/P_sf"/>
</dbReference>
<dbReference type="HOGENOM" id="CLU_000445_28_1_10"/>
<dbReference type="Pfam" id="PF07495">
    <property type="entry name" value="Y_Y_Y"/>
    <property type="match status" value="1"/>
</dbReference>
<dbReference type="SUPFAM" id="SSF46689">
    <property type="entry name" value="Homeodomain-like"/>
    <property type="match status" value="1"/>
</dbReference>
<evidence type="ECO:0000256" key="2">
    <source>
        <dbReference type="ARBA" id="ARBA00012438"/>
    </source>
</evidence>
<keyword evidence="12" id="KW-0808">Transferase</keyword>
<dbReference type="Gene3D" id="1.10.10.60">
    <property type="entry name" value="Homeodomain-like"/>
    <property type="match status" value="1"/>
</dbReference>
<dbReference type="InterPro" id="IPR003594">
    <property type="entry name" value="HATPase_dom"/>
</dbReference>
<evidence type="ECO:0000256" key="6">
    <source>
        <dbReference type="ARBA" id="ARBA00023163"/>
    </source>
</evidence>
<name>I3C1C7_9FLAO</name>
<keyword evidence="4" id="KW-0805">Transcription regulation</keyword>
<dbReference type="Gene3D" id="2.60.40.10">
    <property type="entry name" value="Immunoglobulins"/>
    <property type="match status" value="1"/>
</dbReference>
<keyword evidence="3 7" id="KW-0597">Phosphoprotein</keyword>
<evidence type="ECO:0000256" key="1">
    <source>
        <dbReference type="ARBA" id="ARBA00000085"/>
    </source>
</evidence>
<keyword evidence="8" id="KW-0472">Membrane</keyword>
<dbReference type="PROSITE" id="PS50109">
    <property type="entry name" value="HIS_KIN"/>
    <property type="match status" value="1"/>
</dbReference>
<evidence type="ECO:0000256" key="7">
    <source>
        <dbReference type="PROSITE-ProRule" id="PRU00169"/>
    </source>
</evidence>
<feature type="transmembrane region" description="Helical" evidence="8">
    <location>
        <begin position="790"/>
        <end position="815"/>
    </location>
</feature>
<sequence>MRIDETICIKIISTFSQNFKTLKKGLLFLIFILQVSFVVRSQEYYLKHFQVEDGLSHNSVICSLQDKDGFLWFGTKDGLNRFDGYNYKLYRNESLNNASIGSNFIQAIYEHQNFLWVGTDNGLYKFDKDQDKFTLLPITKNQSIQDIESDIDGNIWFIAGGTLYKYEVDTNKYVVFDPADFFDALSITKSPDNTLWIASFNQIYKYDANNVNFTSVGVKPIENTEFPYIISTIESLSSKEILIGTQNHGAIQFNIQNGTQQNIIENENENEPIYVRDFAKKGADELWIGTENGLYIYNLQTQKSTHLQKNYKDHYALSDNAIYTVTVDNEQGVWLGTYFGGINYYPKQYTPFKKYFPKFNENSISGNIVREIKEDEDGNLWIGTEDAGINKFNPKTEKFININPKNDDKTALAYYNIHGILPDKDKIWVGTFEHGLDALDKDTGLVIKHYGLRSKGGLHSNFVYSIFKTLDKEILILTTSGIQKYNKEKDFFEDYIMLPERYFFTTMAASKKNELWVGSYRNGLYLIDKTSGAKKNFTYNPQDENSISSNAINQVFISSNETVWITTENGLNKYNHSTGNFERFTVKNGFPSNLVYSILEDNKQNLWISSSNGLVEFNPVSEDVKVYTKANGLTTDQFNYNAAYKDAQGNMYFGSVDGMIFFNQKNFVKNTYTPPLYITDIKINNKEVNLADPEGPIQGSISSIEKLNLKHNQSSISVDVAALSYNAPQMTKYWYKLEGLNNDWVELNKSHTAYFTKLSPGSYTLKYKALNWNGSWSMGRDLEIDIAPPFWASTIAYACYILIVSLLVISIIIYYHKLTVEKNDRKIRQLNNKKEKEVYQAKIEFFTNIAHEIRTPLTLIKSPLEKLLKVDSQNAFMKDNLNIMSKNTSRLLDLVNQLLDFRKTEIEGLHLNFIEVNITNILKNTYTRFSNAIKEKELLFELSCPDEDVYAHADEEALKKILSNLFNNAIKYAKNKVSVIIKKDRNEFVLIVKNDGELIPHHLKEKIFEPFFRLPEANHQTGTGIGLSLAYSLTELHNGTLILDTIDVYMNTFILKLPLYQERKFDFYEKNKLPLLNENIIEDVKESNAVKEVKQTTILLVEDNEDLLDFLANDLENDYSIVKANTAEKALETIQIENIQLVISDVMMPGMSGFEMCKKIKTSFETSHIPVILLTSKSAINAKVEGLECGADAYIEKPFSIEYVHIQIKNILENRKHIMKHYSSSPLAHIKSIGHAKPDESFIKSLDKVIYDNLSDPNLSVEVLAEIMNMSRSTLYRKIKDLSNLSPNELINITRLKKAAELLKTGDYKIYEVSEMVGYNSQTSFGRNFQKQFNMTPTEYINKY</sequence>
<evidence type="ECO:0000256" key="8">
    <source>
        <dbReference type="SAM" id="Phobius"/>
    </source>
</evidence>
<dbReference type="InterPro" id="IPR003661">
    <property type="entry name" value="HisK_dim/P_dom"/>
</dbReference>
<dbReference type="Proteomes" id="UP000004690">
    <property type="component" value="Unassembled WGS sequence"/>
</dbReference>
<dbReference type="PANTHER" id="PTHR43547">
    <property type="entry name" value="TWO-COMPONENT HISTIDINE KINASE"/>
    <property type="match status" value="1"/>
</dbReference>
<dbReference type="Gene3D" id="1.10.287.130">
    <property type="match status" value="1"/>
</dbReference>
<gene>
    <name evidence="12" type="ORF">JoomaDRAFT_0363</name>
</gene>
<dbReference type="SUPFAM" id="SSF52172">
    <property type="entry name" value="CheY-like"/>
    <property type="match status" value="1"/>
</dbReference>
<dbReference type="eggNOG" id="COG3292">
    <property type="taxonomic scope" value="Bacteria"/>
</dbReference>
<dbReference type="Gene3D" id="3.30.565.10">
    <property type="entry name" value="Histidine kinase-like ATPase, C-terminal domain"/>
    <property type="match status" value="1"/>
</dbReference>
<comment type="catalytic activity">
    <reaction evidence="1">
        <text>ATP + protein L-histidine = ADP + protein N-phospho-L-histidine.</text>
        <dbReference type="EC" id="2.7.13.3"/>
    </reaction>
</comment>
<dbReference type="PROSITE" id="PS01124">
    <property type="entry name" value="HTH_ARAC_FAMILY_2"/>
    <property type="match status" value="1"/>
</dbReference>
<dbReference type="CDD" id="cd00082">
    <property type="entry name" value="HisKA"/>
    <property type="match status" value="1"/>
</dbReference>
<evidence type="ECO:0000256" key="5">
    <source>
        <dbReference type="ARBA" id="ARBA00023125"/>
    </source>
</evidence>
<dbReference type="Pfam" id="PF07494">
    <property type="entry name" value="Reg_prop"/>
    <property type="match status" value="3"/>
</dbReference>
<feature type="domain" description="HTH araC/xylS-type" evidence="9">
    <location>
        <begin position="1244"/>
        <end position="1343"/>
    </location>
</feature>
<evidence type="ECO:0000256" key="4">
    <source>
        <dbReference type="ARBA" id="ARBA00023015"/>
    </source>
</evidence>
<dbReference type="SMART" id="SM00448">
    <property type="entry name" value="REC"/>
    <property type="match status" value="1"/>
</dbReference>